<evidence type="ECO:0000313" key="2">
    <source>
        <dbReference type="Proteomes" id="UP000033961"/>
    </source>
</evidence>
<dbReference type="Proteomes" id="UP000033961">
    <property type="component" value="Chromosome I"/>
</dbReference>
<gene>
    <name evidence="1" type="ORF">XB16_0342</name>
</gene>
<dbReference type="EMBL" id="CP027843">
    <property type="protein sequence ID" value="AVQ10689.1"/>
    <property type="molecule type" value="Genomic_DNA"/>
</dbReference>
<proteinExistence type="predicted"/>
<evidence type="ECO:0000313" key="1">
    <source>
        <dbReference type="EMBL" id="AVQ10689.1"/>
    </source>
</evidence>
<protein>
    <submittedName>
        <fullName evidence="1">Uncharacterized protein</fullName>
    </submittedName>
</protein>
<reference evidence="1 2" key="1">
    <citation type="journal article" date="2015" name="Genome Announc.">
        <title>Draft Genome Sequences of Leptospira santarosai Strains U160, U164, and U233, Isolated from Asymptomatic Cattle.</title>
        <authorList>
            <person name="Kremer F.S."/>
            <person name="Eslabao M.R."/>
            <person name="Provisor M."/>
            <person name="Woloski R.D."/>
            <person name="Ramires O.V."/>
            <person name="Moreno L.Z."/>
            <person name="Moreno A.M."/>
            <person name="Hamond C."/>
            <person name="Lilenbaum W."/>
            <person name="Dellagostin O.A."/>
        </authorList>
    </citation>
    <scope>NUCLEOTIDE SEQUENCE [LARGE SCALE GENOMIC DNA]</scope>
    <source>
        <strain evidence="1 2">U160</strain>
    </source>
</reference>
<organism evidence="1 2">
    <name type="scientific">Leptospira santarosai</name>
    <dbReference type="NCBI Taxonomy" id="28183"/>
    <lineage>
        <taxon>Bacteria</taxon>
        <taxon>Pseudomonadati</taxon>
        <taxon>Spirochaetota</taxon>
        <taxon>Spirochaetia</taxon>
        <taxon>Leptospirales</taxon>
        <taxon>Leptospiraceae</taxon>
        <taxon>Leptospira</taxon>
    </lineage>
</organism>
<dbReference type="AlphaFoldDB" id="A0A2P1QP56"/>
<accession>A0A2P1QP56</accession>
<name>A0A2P1QP56_9LEPT</name>
<sequence length="187" mass="21647">MVLPPISDVTYSNLLSVVESFLKSRERSYFKSIQKETIALNQFMTNGIPASKVLDLLEKLIAIRRHPKFGKEPFWMSATENISGAYAYMHKIETVYAAIWPDAEKRKEEQKLKDPKLGWNGFLEFSKQLNRDLQNEIKNLLISENIESRTIQIPKCSEKAELFIFKFFHESNSGWEIIKGESNANNI</sequence>